<evidence type="ECO:0000256" key="1">
    <source>
        <dbReference type="SAM" id="SignalP"/>
    </source>
</evidence>
<dbReference type="AlphaFoldDB" id="D0A3B3"/>
<sequence>MDFGGDRYARERICNPLLLFVFVFVLFYRTHGESGMAAFYTPRCVKTICRPEQLCGAKSCSSPMTVGRRTHGCKSVTRFVYRGGVDGRTTAACLRPFASLCMLGWA</sequence>
<gene>
    <name evidence="2" type="ORF">TbgDal_X8460</name>
</gene>
<dbReference type="GeneID" id="23865963"/>
<reference evidence="3" key="1">
    <citation type="journal article" date="2010" name="PLoS Negl. Trop. Dis.">
        <title>The genome sequence of Trypanosoma brucei gambiense, causative agent of chronic human african trypanosomiasis.</title>
        <authorList>
            <person name="Jackson A.P."/>
            <person name="Sanders M."/>
            <person name="Berry A."/>
            <person name="McQuillan J."/>
            <person name="Aslett M.A."/>
            <person name="Quail M.A."/>
            <person name="Chukualim B."/>
            <person name="Capewell P."/>
            <person name="MacLeod A."/>
            <person name="Melville S.E."/>
            <person name="Gibson W."/>
            <person name="Barry J.D."/>
            <person name="Berriman M."/>
            <person name="Hertz-Fowler C."/>
        </authorList>
    </citation>
    <scope>NUCLEOTIDE SEQUENCE [LARGE SCALE GENOMIC DNA]</scope>
    <source>
        <strain evidence="3">MHOM/CI/86/DAL972</strain>
    </source>
</reference>
<dbReference type="Proteomes" id="UP000002316">
    <property type="component" value="Chromosome 10"/>
</dbReference>
<evidence type="ECO:0008006" key="4">
    <source>
        <dbReference type="Google" id="ProtNLM"/>
    </source>
</evidence>
<keyword evidence="1" id="KW-0732">Signal</keyword>
<protein>
    <recommendedName>
        <fullName evidence="4">T. brucei spp.-specific protein</fullName>
    </recommendedName>
</protein>
<feature type="signal peptide" evidence="1">
    <location>
        <begin position="1"/>
        <end position="32"/>
    </location>
</feature>
<name>D0A3B3_TRYB9</name>
<evidence type="ECO:0000313" key="3">
    <source>
        <dbReference type="Proteomes" id="UP000002316"/>
    </source>
</evidence>
<proteinExistence type="predicted"/>
<dbReference type="RefSeq" id="XP_011778021.1">
    <property type="nucleotide sequence ID" value="XM_011779719.1"/>
</dbReference>
<evidence type="ECO:0000313" key="2">
    <source>
        <dbReference type="EMBL" id="CBH15757.1"/>
    </source>
</evidence>
<dbReference type="EMBL" id="FN554973">
    <property type="protein sequence ID" value="CBH15757.1"/>
    <property type="molecule type" value="Genomic_DNA"/>
</dbReference>
<feature type="chain" id="PRO_5003006264" description="T. brucei spp.-specific protein" evidence="1">
    <location>
        <begin position="33"/>
        <end position="106"/>
    </location>
</feature>
<organism evidence="2 3">
    <name type="scientific">Trypanosoma brucei gambiense (strain MHOM/CI/86/DAL972)</name>
    <dbReference type="NCBI Taxonomy" id="679716"/>
    <lineage>
        <taxon>Eukaryota</taxon>
        <taxon>Discoba</taxon>
        <taxon>Euglenozoa</taxon>
        <taxon>Kinetoplastea</taxon>
        <taxon>Metakinetoplastina</taxon>
        <taxon>Trypanosomatida</taxon>
        <taxon>Trypanosomatidae</taxon>
        <taxon>Trypanosoma</taxon>
    </lineage>
</organism>
<accession>D0A3B3</accession>
<dbReference type="KEGG" id="tbg:TbgDal_X8460"/>